<feature type="domain" description="TRAP C4-dicarboxylate transport system permease DctM subunit" evidence="8">
    <location>
        <begin position="11"/>
        <end position="426"/>
    </location>
</feature>
<feature type="transmembrane region" description="Helical" evidence="7">
    <location>
        <begin position="52"/>
        <end position="75"/>
    </location>
</feature>
<evidence type="ECO:0000313" key="9">
    <source>
        <dbReference type="EMBL" id="UUP20005.1"/>
    </source>
</evidence>
<evidence type="ECO:0000256" key="7">
    <source>
        <dbReference type="RuleBase" id="RU369079"/>
    </source>
</evidence>
<comment type="similarity">
    <text evidence="7">Belongs to the TRAP transporter large permease family.</text>
</comment>
<evidence type="ECO:0000313" key="10">
    <source>
        <dbReference type="Proteomes" id="UP001342418"/>
    </source>
</evidence>
<comment type="caution">
    <text evidence="7">Lacks conserved residue(s) required for the propagation of feature annotation.</text>
</comment>
<feature type="transmembrane region" description="Helical" evidence="7">
    <location>
        <begin position="177"/>
        <end position="201"/>
    </location>
</feature>
<evidence type="ECO:0000259" key="8">
    <source>
        <dbReference type="Pfam" id="PF06808"/>
    </source>
</evidence>
<proteinExistence type="inferred from homology"/>
<feature type="transmembrane region" description="Helical" evidence="7">
    <location>
        <begin position="358"/>
        <end position="382"/>
    </location>
</feature>
<dbReference type="PANTHER" id="PTHR33362">
    <property type="entry name" value="SIALIC ACID TRAP TRANSPORTER PERMEASE PROTEIN SIAT-RELATED"/>
    <property type="match status" value="1"/>
</dbReference>
<keyword evidence="2" id="KW-1003">Cell membrane</keyword>
<feature type="transmembrane region" description="Helical" evidence="7">
    <location>
        <begin position="249"/>
        <end position="268"/>
    </location>
</feature>
<feature type="transmembrane region" description="Helical" evidence="7">
    <location>
        <begin position="7"/>
        <end position="40"/>
    </location>
</feature>
<feature type="transmembrane region" description="Helical" evidence="7">
    <location>
        <begin position="222"/>
        <end position="243"/>
    </location>
</feature>
<evidence type="ECO:0000256" key="2">
    <source>
        <dbReference type="ARBA" id="ARBA00022475"/>
    </source>
</evidence>
<comment type="subcellular location">
    <subcellularLocation>
        <location evidence="1 7">Cell inner membrane</location>
        <topology evidence="1 7">Multi-pass membrane protein</topology>
    </subcellularLocation>
</comment>
<protein>
    <recommendedName>
        <fullName evidence="7">TRAP transporter large permease protein</fullName>
    </recommendedName>
</protein>
<organism evidence="9 10">
    <name type="scientific">Nitratireductor thuwali</name>
    <dbReference type="NCBI Taxonomy" id="2267699"/>
    <lineage>
        <taxon>Bacteria</taxon>
        <taxon>Pseudomonadati</taxon>
        <taxon>Pseudomonadota</taxon>
        <taxon>Alphaproteobacteria</taxon>
        <taxon>Hyphomicrobiales</taxon>
        <taxon>Phyllobacteriaceae</taxon>
        <taxon>Nitratireductor</taxon>
    </lineage>
</organism>
<gene>
    <name evidence="9" type="primary">dctM_20</name>
    <name evidence="9" type="ORF">NTH_04520</name>
</gene>
<dbReference type="PANTHER" id="PTHR33362:SF5">
    <property type="entry name" value="C4-DICARBOXYLATE TRAP TRANSPORTER LARGE PERMEASE PROTEIN DCTM"/>
    <property type="match status" value="1"/>
</dbReference>
<dbReference type="EMBL" id="CP030943">
    <property type="protein sequence ID" value="UUP20005.1"/>
    <property type="molecule type" value="Genomic_DNA"/>
</dbReference>
<dbReference type="PIRSF" id="PIRSF006066">
    <property type="entry name" value="HI0050"/>
    <property type="match status" value="1"/>
</dbReference>
<name>A0ABY5MSA9_9HYPH</name>
<sequence length="435" mass="45751">MDDPIVGILGFVGTIVLIALRVPISIALGVSGMVGLYLLLGWPATTGLVQTSVYGFAASWSLSAIPLFLFMGALLEKSNLIAKIFRAARLWLSGLPGGLAMAVNVSSAAFATVSGSSMATAAAMGRMAIPEMLAAGYSKRLAAGCVASAGTLGSLIPPSVLMILYGLLAEVSISDMLLAGLLPGLLTMIVYMLAILIVANVRPVSAPRIDILPSLSERLNSLKGVWPLPILFVLLLGGMYFGFITPTEAAAMGALLSLVYGLAMRGFTLKGLVEATVNTLNSTAQIFMIAIGAVIFTRFLAVSGLNPFLVEAIQDASFHPVFLFMAVSVMFVILGMFLDPIGVMLLSIPVVIPIFDELGYNLIYIGVIIVKFVEIGLLTPPIGLNAFVVKSVVGDEISLTDIFKGIGIFLACELIIMILLIGIPEISLIIPERLS</sequence>
<dbReference type="Proteomes" id="UP001342418">
    <property type="component" value="Plasmid p1536_2"/>
</dbReference>
<feature type="transmembrane region" description="Helical" evidence="7">
    <location>
        <begin position="321"/>
        <end position="346"/>
    </location>
</feature>
<keyword evidence="10" id="KW-1185">Reference proteome</keyword>
<dbReference type="Pfam" id="PF06808">
    <property type="entry name" value="DctM"/>
    <property type="match status" value="1"/>
</dbReference>
<dbReference type="RefSeq" id="WP_338532397.1">
    <property type="nucleotide sequence ID" value="NZ_CP030943.1"/>
</dbReference>
<dbReference type="InterPro" id="IPR010656">
    <property type="entry name" value="DctM"/>
</dbReference>
<comment type="function">
    <text evidence="7">Part of the tripartite ATP-independent periplasmic (TRAP) transport system.</text>
</comment>
<keyword evidence="7" id="KW-0813">Transport</keyword>
<evidence type="ECO:0000256" key="6">
    <source>
        <dbReference type="ARBA" id="ARBA00023136"/>
    </source>
</evidence>
<feature type="transmembrane region" description="Helical" evidence="7">
    <location>
        <begin position="141"/>
        <end position="165"/>
    </location>
</feature>
<evidence type="ECO:0000256" key="4">
    <source>
        <dbReference type="ARBA" id="ARBA00022692"/>
    </source>
</evidence>
<feature type="transmembrane region" description="Helical" evidence="7">
    <location>
        <begin position="280"/>
        <end position="301"/>
    </location>
</feature>
<comment type="subunit">
    <text evidence="7">The complex comprises the extracytoplasmic solute receptor protein and the two transmembrane proteins.</text>
</comment>
<evidence type="ECO:0000256" key="1">
    <source>
        <dbReference type="ARBA" id="ARBA00004429"/>
    </source>
</evidence>
<keyword evidence="4 7" id="KW-0812">Transmembrane</keyword>
<keyword evidence="9" id="KW-0614">Plasmid</keyword>
<feature type="transmembrane region" description="Helical" evidence="7">
    <location>
        <begin position="402"/>
        <end position="423"/>
    </location>
</feature>
<accession>A0ABY5MSA9</accession>
<geneLocation type="plasmid" evidence="9 10">
    <name>p1536_2</name>
</geneLocation>
<keyword evidence="5 7" id="KW-1133">Transmembrane helix</keyword>
<evidence type="ECO:0000256" key="3">
    <source>
        <dbReference type="ARBA" id="ARBA00022519"/>
    </source>
</evidence>
<keyword evidence="3 7" id="KW-0997">Cell inner membrane</keyword>
<reference evidence="9 10" key="1">
    <citation type="submission" date="2018-07" db="EMBL/GenBank/DDBJ databases">
        <title>Genome sequence of Nitratireductor thuwali#1536.</title>
        <authorList>
            <person name="Michoud G."/>
            <person name="Merlino G."/>
            <person name="Sefrji F.O."/>
            <person name="Daffonchio D."/>
        </authorList>
    </citation>
    <scope>NUCLEOTIDE SEQUENCE [LARGE SCALE GENOMIC DNA]</scope>
    <source>
        <strain evidence="9 10">Nit1536</strain>
        <plasmid evidence="9 10">p1536_2</plasmid>
    </source>
</reference>
<keyword evidence="6 7" id="KW-0472">Membrane</keyword>
<dbReference type="NCBIfam" id="TIGR00786">
    <property type="entry name" value="dctM"/>
    <property type="match status" value="1"/>
</dbReference>
<dbReference type="InterPro" id="IPR004681">
    <property type="entry name" value="TRAP_DctM"/>
</dbReference>
<evidence type="ECO:0000256" key="5">
    <source>
        <dbReference type="ARBA" id="ARBA00022989"/>
    </source>
</evidence>